<dbReference type="OrthoDB" id="8047332at2759"/>
<accession>A0A9C6X6X1</accession>
<evidence type="ECO:0000256" key="1">
    <source>
        <dbReference type="SAM" id="MobiDB-lite"/>
    </source>
</evidence>
<dbReference type="Gene3D" id="2.20.25.240">
    <property type="match status" value="1"/>
</dbReference>
<organism evidence="3 4">
    <name type="scientific">Frankliniella occidentalis</name>
    <name type="common">Western flower thrips</name>
    <name type="synonym">Euthrips occidentalis</name>
    <dbReference type="NCBI Taxonomy" id="133901"/>
    <lineage>
        <taxon>Eukaryota</taxon>
        <taxon>Metazoa</taxon>
        <taxon>Ecdysozoa</taxon>
        <taxon>Arthropoda</taxon>
        <taxon>Hexapoda</taxon>
        <taxon>Insecta</taxon>
        <taxon>Pterygota</taxon>
        <taxon>Neoptera</taxon>
        <taxon>Paraneoptera</taxon>
        <taxon>Thysanoptera</taxon>
        <taxon>Terebrantia</taxon>
        <taxon>Thripoidea</taxon>
        <taxon>Thripidae</taxon>
        <taxon>Frankliniella</taxon>
    </lineage>
</organism>
<evidence type="ECO:0000313" key="4">
    <source>
        <dbReference type="RefSeq" id="XP_052130222.1"/>
    </source>
</evidence>
<evidence type="ECO:0000313" key="3">
    <source>
        <dbReference type="Proteomes" id="UP000504606"/>
    </source>
</evidence>
<feature type="compositionally biased region" description="Low complexity" evidence="1">
    <location>
        <begin position="658"/>
        <end position="670"/>
    </location>
</feature>
<protein>
    <submittedName>
        <fullName evidence="4">Uncharacterized protein LOC113204518</fullName>
    </submittedName>
</protein>
<dbReference type="Proteomes" id="UP000504606">
    <property type="component" value="Unplaced"/>
</dbReference>
<reference evidence="4" key="1">
    <citation type="submission" date="2025-08" db="UniProtKB">
        <authorList>
            <consortium name="RefSeq"/>
        </authorList>
    </citation>
    <scope>IDENTIFICATION</scope>
    <source>
        <tissue evidence="4">Whole organism</tissue>
    </source>
</reference>
<proteinExistence type="predicted"/>
<dbReference type="Pfam" id="PF10551">
    <property type="entry name" value="MULE"/>
    <property type="match status" value="1"/>
</dbReference>
<evidence type="ECO:0000259" key="2">
    <source>
        <dbReference type="Pfam" id="PF10551"/>
    </source>
</evidence>
<feature type="compositionally biased region" description="Polar residues" evidence="1">
    <location>
        <begin position="631"/>
        <end position="657"/>
    </location>
</feature>
<keyword evidence="3" id="KW-1185">Reference proteome</keyword>
<gene>
    <name evidence="4" type="primary">LOC113204518</name>
</gene>
<feature type="compositionally biased region" description="Polar residues" evidence="1">
    <location>
        <begin position="598"/>
        <end position="608"/>
    </location>
</feature>
<dbReference type="RefSeq" id="XP_052130222.1">
    <property type="nucleotide sequence ID" value="XM_052274262.1"/>
</dbReference>
<name>A0A9C6X6X1_FRAOC</name>
<dbReference type="KEGG" id="foc:113204518"/>
<feature type="region of interest" description="Disordered" evidence="1">
    <location>
        <begin position="530"/>
        <end position="680"/>
    </location>
</feature>
<sequence>MSGGMLRAGGARGRYGGRSLAIPTAPHGGPSYVGQRSESRVYRMGGFKFYKDSEWKDTLYYRCANSRKQPPCKTRACADRLSPEDLEPANKIQHNHDPEDPLHEPYLRHREELINMCLRQKSTSLAHIIRSYCDNLEDRTLKEYLEPESIKKAVSRLRNLNMPPIPTTLRQAALSLQQPEFAYLARNSDDTSDFFQGMVGKPGEESLLFVDTEFMKFVRSSSVLLSDATFYCCPRMLGAKQVLIVAFHGYGQVFAFAYAVMTRKTIGAYEAVFKKLKELGLRAKLVCTDWEKGEQKAWKNAFPSIVLWGCLFHYQRALYRQAKKKGLARYLKKGKTHREISRIIKLLLVIPRLPAEEIENGFKAVQNEAEKYLDVDKLRKMRKLFKYFQEEWLDRVSPSTLSVHEKNITVTSGLESVNARVNDLVPTKHPHFWIFLDLLRDYAAETFQRFDKLRFGKGKLTKSKYYVAPDKRLTDADIQRHLELFKRNRDHIDFLSAVQTTLQNVLLVLETTEEDHPDNIPTEEEVLALNEVPSASPANLPNITPPRRTRRLRIISPEPDCDDCDDPGSPAEDAAPSPPGAWLSSSPRGSFFDIDFQTPMNRSPSPISEQAVDASANTSQLFDSSDLVERSPSNTGTNPLTEHATSPPSCTGICSYNQQQKETTQQTQQKHGSQTLSSSG</sequence>
<feature type="compositionally biased region" description="Polar residues" evidence="1">
    <location>
        <begin position="671"/>
        <end position="680"/>
    </location>
</feature>
<dbReference type="AlphaFoldDB" id="A0A9C6X6X1"/>
<dbReference type="InterPro" id="IPR018289">
    <property type="entry name" value="MULE_transposase_dom"/>
</dbReference>
<dbReference type="GeneID" id="113204518"/>
<feature type="domain" description="MULE transposase" evidence="2">
    <location>
        <begin position="239"/>
        <end position="313"/>
    </location>
</feature>